<dbReference type="PANTHER" id="PTHR30047:SF7">
    <property type="entry name" value="HIGH-AFFINITY CHOLINE TRANSPORT PROTEIN"/>
    <property type="match status" value="1"/>
</dbReference>
<evidence type="ECO:0000256" key="8">
    <source>
        <dbReference type="SAM" id="MobiDB-lite"/>
    </source>
</evidence>
<dbReference type="AlphaFoldDB" id="A0A849BPW5"/>
<evidence type="ECO:0000313" key="10">
    <source>
        <dbReference type="EMBL" id="NNH23515.1"/>
    </source>
</evidence>
<comment type="caution">
    <text evidence="10">The sequence shown here is derived from an EMBL/GenBank/DDBJ whole genome shotgun (WGS) entry which is preliminary data.</text>
</comment>
<keyword evidence="11" id="KW-1185">Reference proteome</keyword>
<feature type="transmembrane region" description="Helical" evidence="9">
    <location>
        <begin position="125"/>
        <end position="143"/>
    </location>
</feature>
<evidence type="ECO:0000256" key="3">
    <source>
        <dbReference type="ARBA" id="ARBA00022448"/>
    </source>
</evidence>
<evidence type="ECO:0000256" key="5">
    <source>
        <dbReference type="ARBA" id="ARBA00022692"/>
    </source>
</evidence>
<dbReference type="GO" id="GO:0005886">
    <property type="term" value="C:plasma membrane"/>
    <property type="evidence" value="ECO:0007669"/>
    <property type="project" value="UniProtKB-SubCell"/>
</dbReference>
<keyword evidence="6 9" id="KW-1133">Transmembrane helix</keyword>
<keyword evidence="3" id="KW-0813">Transport</keyword>
<feature type="region of interest" description="Disordered" evidence="8">
    <location>
        <begin position="532"/>
        <end position="564"/>
    </location>
</feature>
<evidence type="ECO:0000256" key="4">
    <source>
        <dbReference type="ARBA" id="ARBA00022475"/>
    </source>
</evidence>
<dbReference type="NCBIfam" id="TIGR00842">
    <property type="entry name" value="bcct"/>
    <property type="match status" value="1"/>
</dbReference>
<feature type="transmembrane region" description="Helical" evidence="9">
    <location>
        <begin position="474"/>
        <end position="493"/>
    </location>
</feature>
<dbReference type="Pfam" id="PF02028">
    <property type="entry name" value="BCCT"/>
    <property type="match status" value="1"/>
</dbReference>
<feature type="compositionally biased region" description="Basic residues" evidence="8">
    <location>
        <begin position="12"/>
        <end position="28"/>
    </location>
</feature>
<feature type="transmembrane region" description="Helical" evidence="9">
    <location>
        <begin position="179"/>
        <end position="197"/>
    </location>
</feature>
<feature type="transmembrane region" description="Helical" evidence="9">
    <location>
        <begin position="431"/>
        <end position="453"/>
    </location>
</feature>
<keyword evidence="4" id="KW-1003">Cell membrane</keyword>
<comment type="subcellular location">
    <subcellularLocation>
        <location evidence="1">Cell membrane</location>
        <topology evidence="1">Multi-pass membrane protein</topology>
    </subcellularLocation>
</comment>
<gene>
    <name evidence="10" type="ORF">HLB09_10515</name>
</gene>
<evidence type="ECO:0000256" key="1">
    <source>
        <dbReference type="ARBA" id="ARBA00004651"/>
    </source>
</evidence>
<feature type="region of interest" description="Disordered" evidence="8">
    <location>
        <begin position="1"/>
        <end position="39"/>
    </location>
</feature>
<feature type="transmembrane region" description="Helical" evidence="9">
    <location>
        <begin position="264"/>
        <end position="284"/>
    </location>
</feature>
<sequence length="564" mass="58801">MSVRPGIEGTPHRGRPHQGRQHQGRHHQSASQDGAGRRATPVDKPVLLVSAAVVVGLCLLGALAPESLAAGSGQVLSWITSNLGWAFVISATGFVVLALVLAFSRLGRIRLGRDDERPQHTRTSWIAMMFSAGMGIGLMFYGVTEPVTHLMTPPEGDVPPGSEQAASEAMSYTLFHWGLHPWAIYAVVGLALAYSTYRKGRPGGFSAAFAPLLRGPRAAGTARVIDVLAIFATIFGSAVSLGLGAAQINGGLSTVFGAGSGTGWQVGIIVVLTVCFVVSAVSGIDRGIKYLSNTNMVLAGLLLLFLFVVGPTVFILNMGPNALGGYLNALPSMSVRTGVFGGTEWLSGWTIFYWAWWVSWTPFVGAFLAKISRGRTIREFVVGVMLVPTTVSVVWFSVFGGTAIHEQLAGTVDLLDGSSQEEQMFSLLAQFPWAGATSVLVVVLVAIFFVSGADAASIVLGSLSSYGVDHPPRWLTAAWGAMTGVVAIVLLYAGGLTALQNLTIIAAAPFLVVMVALCVALLRDLRQESPAATATGPLPRVAAPDGAPPAGPPAAGPPTAVPPG</sequence>
<feature type="transmembrane region" description="Helical" evidence="9">
    <location>
        <begin position="499"/>
        <end position="522"/>
    </location>
</feature>
<dbReference type="EMBL" id="JABEMA010000153">
    <property type="protein sequence ID" value="NNH23515.1"/>
    <property type="molecule type" value="Genomic_DNA"/>
</dbReference>
<dbReference type="InterPro" id="IPR018093">
    <property type="entry name" value="BCCT_CS"/>
</dbReference>
<feature type="transmembrane region" description="Helical" evidence="9">
    <location>
        <begin position="351"/>
        <end position="369"/>
    </location>
</feature>
<evidence type="ECO:0000256" key="7">
    <source>
        <dbReference type="ARBA" id="ARBA00023136"/>
    </source>
</evidence>
<evidence type="ECO:0000313" key="11">
    <source>
        <dbReference type="Proteomes" id="UP000555552"/>
    </source>
</evidence>
<dbReference type="PANTHER" id="PTHR30047">
    <property type="entry name" value="HIGH-AFFINITY CHOLINE TRANSPORT PROTEIN-RELATED"/>
    <property type="match status" value="1"/>
</dbReference>
<feature type="transmembrane region" description="Helical" evidence="9">
    <location>
        <begin position="296"/>
        <end position="316"/>
    </location>
</feature>
<keyword evidence="5 9" id="KW-0812">Transmembrane</keyword>
<evidence type="ECO:0000256" key="9">
    <source>
        <dbReference type="SAM" id="Phobius"/>
    </source>
</evidence>
<dbReference type="InterPro" id="IPR000060">
    <property type="entry name" value="BCCT_transptr"/>
</dbReference>
<reference evidence="10 11" key="1">
    <citation type="submission" date="2020-05" db="EMBL/GenBank/DDBJ databases">
        <title>MicrobeNet Type strains.</title>
        <authorList>
            <person name="Nicholson A.C."/>
        </authorList>
    </citation>
    <scope>NUCLEOTIDE SEQUENCE [LARGE SCALE GENOMIC DNA]</scope>
    <source>
        <strain evidence="10 11">JCM 14547</strain>
    </source>
</reference>
<dbReference type="PROSITE" id="PS01303">
    <property type="entry name" value="BCCT"/>
    <property type="match status" value="1"/>
</dbReference>
<feature type="transmembrane region" description="Helical" evidence="9">
    <location>
        <begin position="46"/>
        <end position="64"/>
    </location>
</feature>
<evidence type="ECO:0000256" key="6">
    <source>
        <dbReference type="ARBA" id="ARBA00022989"/>
    </source>
</evidence>
<feature type="transmembrane region" description="Helical" evidence="9">
    <location>
        <begin position="381"/>
        <end position="404"/>
    </location>
</feature>
<evidence type="ECO:0000256" key="2">
    <source>
        <dbReference type="ARBA" id="ARBA00005658"/>
    </source>
</evidence>
<feature type="transmembrane region" description="Helical" evidence="9">
    <location>
        <begin position="224"/>
        <end position="244"/>
    </location>
</feature>
<dbReference type="RefSeq" id="WP_171203327.1">
    <property type="nucleotide sequence ID" value="NZ_JABEMA010000153.1"/>
</dbReference>
<organism evidence="10 11">
    <name type="scientific">Pseudokineococcus marinus</name>
    <dbReference type="NCBI Taxonomy" id="351215"/>
    <lineage>
        <taxon>Bacteria</taxon>
        <taxon>Bacillati</taxon>
        <taxon>Actinomycetota</taxon>
        <taxon>Actinomycetes</taxon>
        <taxon>Kineosporiales</taxon>
        <taxon>Kineosporiaceae</taxon>
        <taxon>Pseudokineococcus</taxon>
    </lineage>
</organism>
<proteinExistence type="inferred from homology"/>
<feature type="transmembrane region" description="Helical" evidence="9">
    <location>
        <begin position="84"/>
        <end position="104"/>
    </location>
</feature>
<feature type="compositionally biased region" description="Pro residues" evidence="8">
    <location>
        <begin position="546"/>
        <end position="564"/>
    </location>
</feature>
<dbReference type="GO" id="GO:0022857">
    <property type="term" value="F:transmembrane transporter activity"/>
    <property type="evidence" value="ECO:0007669"/>
    <property type="project" value="InterPro"/>
</dbReference>
<keyword evidence="7 9" id="KW-0472">Membrane</keyword>
<name>A0A849BPW5_9ACTN</name>
<dbReference type="Proteomes" id="UP000555552">
    <property type="component" value="Unassembled WGS sequence"/>
</dbReference>
<comment type="similarity">
    <text evidence="2">Belongs to the BCCT transporter (TC 2.A.15) family.</text>
</comment>
<protein>
    <submittedName>
        <fullName evidence="10">BCCT family transporter</fullName>
    </submittedName>
</protein>
<feature type="non-terminal residue" evidence="10">
    <location>
        <position position="564"/>
    </location>
</feature>
<accession>A0A849BPW5</accession>